<evidence type="ECO:0000313" key="3">
    <source>
        <dbReference type="EMBL" id="TMJ03203.1"/>
    </source>
</evidence>
<dbReference type="InterPro" id="IPR011335">
    <property type="entry name" value="Restrct_endonuc-II-like"/>
</dbReference>
<reference evidence="3 4" key="1">
    <citation type="journal article" date="2019" name="Nat. Microbiol.">
        <title>Mediterranean grassland soil C-N compound turnover is dependent on rainfall and depth, and is mediated by genomically divergent microorganisms.</title>
        <authorList>
            <person name="Diamond S."/>
            <person name="Andeer P.F."/>
            <person name="Li Z."/>
            <person name="Crits-Christoph A."/>
            <person name="Burstein D."/>
            <person name="Anantharaman K."/>
            <person name="Lane K.R."/>
            <person name="Thomas B.C."/>
            <person name="Pan C."/>
            <person name="Northen T.R."/>
            <person name="Banfield J.F."/>
        </authorList>
    </citation>
    <scope>NUCLEOTIDE SEQUENCE [LARGE SCALE GENOMIC DNA]</scope>
    <source>
        <strain evidence="3">NP_2</strain>
    </source>
</reference>
<dbReference type="EMBL" id="VBAJ01000283">
    <property type="protein sequence ID" value="TMJ03203.1"/>
    <property type="molecule type" value="Genomic_DNA"/>
</dbReference>
<dbReference type="SUPFAM" id="SSF52980">
    <property type="entry name" value="Restriction endonuclease-like"/>
    <property type="match status" value="1"/>
</dbReference>
<evidence type="ECO:0000256" key="2">
    <source>
        <dbReference type="HAMAP-Rule" id="MF_00048"/>
    </source>
</evidence>
<proteinExistence type="inferred from homology"/>
<organism evidence="3 4">
    <name type="scientific">Candidatus Segetimicrobium genomatis</name>
    <dbReference type="NCBI Taxonomy" id="2569760"/>
    <lineage>
        <taxon>Bacteria</taxon>
        <taxon>Bacillati</taxon>
        <taxon>Candidatus Sysuimicrobiota</taxon>
        <taxon>Candidatus Sysuimicrobiia</taxon>
        <taxon>Candidatus Sysuimicrobiales</taxon>
        <taxon>Candidatus Segetimicrobiaceae</taxon>
        <taxon>Candidatus Segetimicrobium</taxon>
    </lineage>
</organism>
<protein>
    <recommendedName>
        <fullName evidence="2">UPF0102 protein E6G99_11555</fullName>
    </recommendedName>
</protein>
<comment type="caution">
    <text evidence="3">The sequence shown here is derived from an EMBL/GenBank/DDBJ whole genome shotgun (WGS) entry which is preliminary data.</text>
</comment>
<dbReference type="HAMAP" id="MF_00048">
    <property type="entry name" value="UPF0102"/>
    <property type="match status" value="1"/>
</dbReference>
<dbReference type="GO" id="GO:0003676">
    <property type="term" value="F:nucleic acid binding"/>
    <property type="evidence" value="ECO:0007669"/>
    <property type="project" value="InterPro"/>
</dbReference>
<dbReference type="PANTHER" id="PTHR34039">
    <property type="entry name" value="UPF0102 PROTEIN YRAN"/>
    <property type="match status" value="1"/>
</dbReference>
<dbReference type="AlphaFoldDB" id="A0A537L5D5"/>
<dbReference type="NCBIfam" id="TIGR00252">
    <property type="entry name" value="YraN family protein"/>
    <property type="match status" value="1"/>
</dbReference>
<comment type="similarity">
    <text evidence="1 2">Belongs to the UPF0102 family.</text>
</comment>
<dbReference type="Proteomes" id="UP000318661">
    <property type="component" value="Unassembled WGS sequence"/>
</dbReference>
<accession>A0A537L5D5</accession>
<dbReference type="Gene3D" id="3.40.1350.10">
    <property type="match status" value="1"/>
</dbReference>
<gene>
    <name evidence="3" type="ORF">E6G99_11555</name>
</gene>
<dbReference type="NCBIfam" id="NF009150">
    <property type="entry name" value="PRK12497.1-3"/>
    <property type="match status" value="1"/>
</dbReference>
<dbReference type="Pfam" id="PF02021">
    <property type="entry name" value="UPF0102"/>
    <property type="match status" value="1"/>
</dbReference>
<evidence type="ECO:0000256" key="1">
    <source>
        <dbReference type="ARBA" id="ARBA00006738"/>
    </source>
</evidence>
<sequence>MVSRRQLGAIGEEAAVRALRRRGYRIRDRNVRCPMGELDLVAEDRGTLVFLEVKTRSTSDYGSPFEAISLFKQQRLQRLAVYYLSTRRLMDRPCRFDAVSVCVDSAGRIQAVELLVDAFEAEPR</sequence>
<dbReference type="InterPro" id="IPR003509">
    <property type="entry name" value="UPF0102_YraN-like"/>
</dbReference>
<dbReference type="InterPro" id="IPR011856">
    <property type="entry name" value="tRNA_endonuc-like_dom_sf"/>
</dbReference>
<dbReference type="NCBIfam" id="NF009154">
    <property type="entry name" value="PRK12497.3-3"/>
    <property type="match status" value="1"/>
</dbReference>
<evidence type="ECO:0000313" key="4">
    <source>
        <dbReference type="Proteomes" id="UP000318661"/>
    </source>
</evidence>
<dbReference type="PANTHER" id="PTHR34039:SF1">
    <property type="entry name" value="UPF0102 PROTEIN YRAN"/>
    <property type="match status" value="1"/>
</dbReference>
<name>A0A537L5D5_9BACT</name>